<organism evidence="2 3">
    <name type="scientific">Streptomyces lacrimifluminis</name>
    <dbReference type="NCBI Taxonomy" id="1500077"/>
    <lineage>
        <taxon>Bacteria</taxon>
        <taxon>Bacillati</taxon>
        <taxon>Actinomycetota</taxon>
        <taxon>Actinomycetes</taxon>
        <taxon>Kitasatosporales</taxon>
        <taxon>Streptomycetaceae</taxon>
        <taxon>Streptomyces</taxon>
    </lineage>
</organism>
<gene>
    <name evidence="2" type="ORF">GCM10012282_34110</name>
</gene>
<dbReference type="EMBL" id="BMMU01000009">
    <property type="protein sequence ID" value="GGJ34530.1"/>
    <property type="molecule type" value="Genomic_DNA"/>
</dbReference>
<proteinExistence type="predicted"/>
<dbReference type="AlphaFoldDB" id="A0A917KXG6"/>
<evidence type="ECO:0000313" key="3">
    <source>
        <dbReference type="Proteomes" id="UP000625682"/>
    </source>
</evidence>
<keyword evidence="3" id="KW-1185">Reference proteome</keyword>
<comment type="caution">
    <text evidence="2">The sequence shown here is derived from an EMBL/GenBank/DDBJ whole genome shotgun (WGS) entry which is preliminary data.</text>
</comment>
<reference evidence="2" key="1">
    <citation type="journal article" date="2014" name="Int. J. Syst. Evol. Microbiol.">
        <title>Complete genome sequence of Corynebacterium casei LMG S-19264T (=DSM 44701T), isolated from a smear-ripened cheese.</title>
        <authorList>
            <consortium name="US DOE Joint Genome Institute (JGI-PGF)"/>
            <person name="Walter F."/>
            <person name="Albersmeier A."/>
            <person name="Kalinowski J."/>
            <person name="Ruckert C."/>
        </authorList>
    </citation>
    <scope>NUCLEOTIDE SEQUENCE</scope>
    <source>
        <strain evidence="2">CGMCC 4.7272</strain>
    </source>
</reference>
<accession>A0A917KXG6</accession>
<feature type="transmembrane region" description="Helical" evidence="1">
    <location>
        <begin position="76"/>
        <end position="96"/>
    </location>
</feature>
<sequence length="101" mass="10986">MASRTEDGKFLTEARRGFLASCLVIISAFAIPLNYVLISGESYSSLAIVDGIFGLALFGYILLFAGKSQSVILKQLMTLFSILGVGISIYITWSIFTFDMA</sequence>
<keyword evidence="1" id="KW-1133">Transmembrane helix</keyword>
<evidence type="ECO:0000313" key="2">
    <source>
        <dbReference type="EMBL" id="GGJ34530.1"/>
    </source>
</evidence>
<protein>
    <submittedName>
        <fullName evidence="2">Uncharacterized protein</fullName>
    </submittedName>
</protein>
<keyword evidence="1" id="KW-0812">Transmembrane</keyword>
<feature type="transmembrane region" description="Helical" evidence="1">
    <location>
        <begin position="43"/>
        <end position="64"/>
    </location>
</feature>
<keyword evidence="1" id="KW-0472">Membrane</keyword>
<reference evidence="2" key="2">
    <citation type="submission" date="2020-09" db="EMBL/GenBank/DDBJ databases">
        <authorList>
            <person name="Sun Q."/>
            <person name="Zhou Y."/>
        </authorList>
    </citation>
    <scope>NUCLEOTIDE SEQUENCE</scope>
    <source>
        <strain evidence="2">CGMCC 4.7272</strain>
    </source>
</reference>
<dbReference type="Proteomes" id="UP000625682">
    <property type="component" value="Unassembled WGS sequence"/>
</dbReference>
<evidence type="ECO:0000256" key="1">
    <source>
        <dbReference type="SAM" id="Phobius"/>
    </source>
</evidence>
<name>A0A917KXG6_9ACTN</name>
<feature type="transmembrane region" description="Helical" evidence="1">
    <location>
        <begin position="18"/>
        <end position="37"/>
    </location>
</feature>